<evidence type="ECO:0000313" key="2">
    <source>
        <dbReference type="EMBL" id="CDO68257.1"/>
    </source>
</evidence>
<proteinExistence type="predicted"/>
<organism evidence="2 3">
    <name type="scientific">Pycnoporus cinnabarinus</name>
    <name type="common">Cinnabar-red polypore</name>
    <name type="synonym">Trametes cinnabarina</name>
    <dbReference type="NCBI Taxonomy" id="5643"/>
    <lineage>
        <taxon>Eukaryota</taxon>
        <taxon>Fungi</taxon>
        <taxon>Dikarya</taxon>
        <taxon>Basidiomycota</taxon>
        <taxon>Agaricomycotina</taxon>
        <taxon>Agaricomycetes</taxon>
        <taxon>Polyporales</taxon>
        <taxon>Polyporaceae</taxon>
        <taxon>Trametes</taxon>
    </lineage>
</organism>
<gene>
    <name evidence="2" type="ORF">BN946_scf184842.g20</name>
</gene>
<accession>A0A060S1M0</accession>
<sequence>MPEDSSDQPGPHYALLEYARSMHQYTLELWLDLSRKLDAQNQPAGVPESAMPNGLGRSASDDSMRSEGATASELAESPQD</sequence>
<protein>
    <submittedName>
        <fullName evidence="2">Uncharacterized protein</fullName>
    </submittedName>
</protein>
<dbReference type="EMBL" id="CCBP010000010">
    <property type="protein sequence ID" value="CDO68257.1"/>
    <property type="molecule type" value="Genomic_DNA"/>
</dbReference>
<reference evidence="2" key="1">
    <citation type="submission" date="2014-01" db="EMBL/GenBank/DDBJ databases">
        <title>The genome of the white-rot fungus Pycnoporus cinnabarinus: a basidiomycete model with a versatile arsenal for lignocellulosic biomass breakdown.</title>
        <authorList>
            <person name="Levasseur A."/>
            <person name="Lomascolo A."/>
            <person name="Ruiz-Duenas F.J."/>
            <person name="Uzan E."/>
            <person name="Piumi F."/>
            <person name="Kues U."/>
            <person name="Ram A.F.J."/>
            <person name="Murat C."/>
            <person name="Haon M."/>
            <person name="Benoit I."/>
            <person name="Arfi Y."/>
            <person name="Chevret D."/>
            <person name="Drula E."/>
            <person name="Kwon M.J."/>
            <person name="Gouret P."/>
            <person name="Lesage-Meessen L."/>
            <person name="Lombard V."/>
            <person name="Mariette J."/>
            <person name="Noirot C."/>
            <person name="Park J."/>
            <person name="Patyshakuliyeva A."/>
            <person name="Wieneger R.A.B."/>
            <person name="Wosten H.A.B."/>
            <person name="Martin F."/>
            <person name="Coutinho P.M."/>
            <person name="de Vries R."/>
            <person name="Martinez A.T."/>
            <person name="Klopp C."/>
            <person name="Pontarotti P."/>
            <person name="Henrissat B."/>
            <person name="Record E."/>
        </authorList>
    </citation>
    <scope>NUCLEOTIDE SEQUENCE [LARGE SCALE GENOMIC DNA]</scope>
    <source>
        <strain evidence="2">BRFM137</strain>
    </source>
</reference>
<dbReference type="HOGENOM" id="CLU_2590926_0_0_1"/>
<dbReference type="AlphaFoldDB" id="A0A060S1M0"/>
<evidence type="ECO:0000313" key="3">
    <source>
        <dbReference type="Proteomes" id="UP000029665"/>
    </source>
</evidence>
<comment type="caution">
    <text evidence="2">The sequence shown here is derived from an EMBL/GenBank/DDBJ whole genome shotgun (WGS) entry which is preliminary data.</text>
</comment>
<feature type="region of interest" description="Disordered" evidence="1">
    <location>
        <begin position="41"/>
        <end position="80"/>
    </location>
</feature>
<keyword evidence="3" id="KW-1185">Reference proteome</keyword>
<name>A0A060S1M0_PYCCI</name>
<dbReference type="OrthoDB" id="2739409at2759"/>
<evidence type="ECO:0000256" key="1">
    <source>
        <dbReference type="SAM" id="MobiDB-lite"/>
    </source>
</evidence>
<dbReference type="Proteomes" id="UP000029665">
    <property type="component" value="Unassembled WGS sequence"/>
</dbReference>